<sequence>MTSKYSIMEPTSLAPAVALMAMALQLSTAAAAAPLPPAPIGLPGCDTTCGNVSVPYPFGFGPSRCYWPGLNLTCDTTHHPPWLLLGDGSLRVADIFVNNSTVRVMRTGSIINTTGDFTSSSWNASFGHGFTEFGYMLSYGNEIIVFGCGVLARILADVEEKSPRIIGACASFCTMGMTDDGVVGWPGSSKYCTGTSGCCQASFSVTSPPQGVQANWLISSNHTLEQKAMPVNVFVAEEGWLDKKNRDFAVALPDESEEVPIVLEWSIKTGLPQRQTYNCDDDIRRMVCKSQHSDCITTSGDPGVQCMCHDGYEGNPYLAGGCQADDIDECKLPSEENGCFGECTNTMGSIECRCPHGTFGSPSVKGGCVKIRDSTAGALLLPTVAPVLLGQHDYCNTSCGDVLVPYPFGIIAGCYWSGFNLTCDTSYNPPRLFLDSSGTLEVINISLPDSTVRVVHHAWGHRYTTDLDNVENETTTIVNFYIPDIGDPYMLSTKNQFIFYGCNVQATLYGEYRNDGSNNDSTGRVISSCNSTCNSSVPYIVYEDGSIGPLLVPASTNGGYCSGRDDSCCHAPIAAGSTPKRMEFKSRLNLHTSQTNPPAARAVAFISEDGMDDLWSISINRTDLLNRASDFMSFPLVLRWAVKHGFSASSAGNTSGQCPEEVANSLCRSELSICRQENGGFACYCSKGYLGNPYITGGCQVIDECHIKALSGKLCFGECINFPGGHECRCPRGSYGNPSKPGGCSPTGLIIGLSVATAPTLLLLVLGLKFITRKTKQRRAKLLKQKYFKQNRGQLLQQLVSQKADIAERTIIPVDELAKATNNFDKAREIGGGGHGTVYKGILSDLHAVAIKKSKITVKREIDEFINEVAILSQVNHKNVVKLFGCCLETEVPLLVYEFISNGALYDHLHVEGPWSLSWSNRLRIATEIATSLAYLHSAIAIPIIHRDIKSHNILLDDALTSKISDFGASRYIVVDQTGFTSTIQGTRGYMDPLCLCDGRLTEKSDVYSFGVILMELLTRKKPFSYLSPDGDGLATHFVKLLAEGNLVQIIDPQVIEEGGEEVQGVAVLASSCVKIRDEEERPSMRQVEHTLEGLWSTKKKKDGTLTEDARNQAEVQRKIEESSRIYSLEQEMMISASYPR</sequence>
<comment type="subcellular location">
    <subcellularLocation>
        <location evidence="1">Membrane</location>
        <topology evidence="1">Single-pass type I membrane protein</topology>
    </subcellularLocation>
</comment>
<dbReference type="EMBL" id="OZ075134">
    <property type="protein sequence ID" value="CAL4994396.1"/>
    <property type="molecule type" value="Genomic_DNA"/>
</dbReference>
<evidence type="ECO:0000256" key="1">
    <source>
        <dbReference type="ARBA" id="ARBA00004479"/>
    </source>
</evidence>
<dbReference type="Gene3D" id="1.10.510.10">
    <property type="entry name" value="Transferase(Phosphotransferase) domain 1"/>
    <property type="match status" value="1"/>
</dbReference>
<keyword evidence="7 14" id="KW-0547">Nucleotide-binding</keyword>
<evidence type="ECO:0000259" key="17">
    <source>
        <dbReference type="PROSITE" id="PS50011"/>
    </source>
</evidence>
<keyword evidence="6 16" id="KW-0732">Signal</keyword>
<dbReference type="Pfam" id="PF07714">
    <property type="entry name" value="PK_Tyr_Ser-Thr"/>
    <property type="match status" value="1"/>
</dbReference>
<dbReference type="InterPro" id="IPR045274">
    <property type="entry name" value="WAK-like"/>
</dbReference>
<evidence type="ECO:0000256" key="2">
    <source>
        <dbReference type="ARBA" id="ARBA00022527"/>
    </source>
</evidence>
<organism evidence="18 19">
    <name type="scientific">Urochloa decumbens</name>
    <dbReference type="NCBI Taxonomy" id="240449"/>
    <lineage>
        <taxon>Eukaryota</taxon>
        <taxon>Viridiplantae</taxon>
        <taxon>Streptophyta</taxon>
        <taxon>Embryophyta</taxon>
        <taxon>Tracheophyta</taxon>
        <taxon>Spermatophyta</taxon>
        <taxon>Magnoliopsida</taxon>
        <taxon>Liliopsida</taxon>
        <taxon>Poales</taxon>
        <taxon>Poaceae</taxon>
        <taxon>PACMAD clade</taxon>
        <taxon>Panicoideae</taxon>
        <taxon>Panicodae</taxon>
        <taxon>Paniceae</taxon>
        <taxon>Melinidinae</taxon>
        <taxon>Urochloa</taxon>
    </lineage>
</organism>
<keyword evidence="11 15" id="KW-0472">Membrane</keyword>
<dbReference type="InterPro" id="IPR008271">
    <property type="entry name" value="Ser/Thr_kinase_AS"/>
</dbReference>
<dbReference type="PROSITE" id="PS50011">
    <property type="entry name" value="PROTEIN_KINASE_DOM"/>
    <property type="match status" value="1"/>
</dbReference>
<gene>
    <name evidence="18" type="ORF">URODEC1_LOCUS61908</name>
</gene>
<evidence type="ECO:0000313" key="19">
    <source>
        <dbReference type="Proteomes" id="UP001497457"/>
    </source>
</evidence>
<evidence type="ECO:0000256" key="5">
    <source>
        <dbReference type="ARBA" id="ARBA00022692"/>
    </source>
</evidence>
<evidence type="ECO:0000256" key="9">
    <source>
        <dbReference type="ARBA" id="ARBA00022840"/>
    </source>
</evidence>
<dbReference type="SMART" id="SM00179">
    <property type="entry name" value="EGF_CA"/>
    <property type="match status" value="2"/>
</dbReference>
<proteinExistence type="predicted"/>
<keyword evidence="5 15" id="KW-0812">Transmembrane</keyword>
<keyword evidence="12" id="KW-1015">Disulfide bond</keyword>
<reference evidence="18 19" key="2">
    <citation type="submission" date="2024-10" db="EMBL/GenBank/DDBJ databases">
        <authorList>
            <person name="Ryan C."/>
        </authorList>
    </citation>
    <scope>NUCLEOTIDE SEQUENCE [LARGE SCALE GENOMIC DNA]</scope>
</reference>
<dbReference type="InterPro" id="IPR000742">
    <property type="entry name" value="EGF"/>
</dbReference>
<dbReference type="PROSITE" id="PS00107">
    <property type="entry name" value="PROTEIN_KINASE_ATP"/>
    <property type="match status" value="1"/>
</dbReference>
<dbReference type="InterPro" id="IPR025287">
    <property type="entry name" value="WAK_GUB"/>
</dbReference>
<dbReference type="CDD" id="cd00054">
    <property type="entry name" value="EGF_CA"/>
    <property type="match status" value="2"/>
</dbReference>
<keyword evidence="13" id="KW-0325">Glycoprotein</keyword>
<dbReference type="PROSITE" id="PS00108">
    <property type="entry name" value="PROTEIN_KINASE_ST"/>
    <property type="match status" value="1"/>
</dbReference>
<evidence type="ECO:0000313" key="18">
    <source>
        <dbReference type="EMBL" id="CAL4994396.1"/>
    </source>
</evidence>
<dbReference type="Gene3D" id="3.30.200.20">
    <property type="entry name" value="Phosphorylase Kinase, domain 1"/>
    <property type="match status" value="1"/>
</dbReference>
<evidence type="ECO:0000256" key="14">
    <source>
        <dbReference type="PROSITE-ProRule" id="PRU10141"/>
    </source>
</evidence>
<feature type="binding site" evidence="14">
    <location>
        <position position="853"/>
    </location>
    <ligand>
        <name>ATP</name>
        <dbReference type="ChEBI" id="CHEBI:30616"/>
    </ligand>
</feature>
<dbReference type="PANTHER" id="PTHR27005">
    <property type="entry name" value="WALL-ASSOCIATED RECEPTOR KINASE-LIKE 21"/>
    <property type="match status" value="1"/>
</dbReference>
<dbReference type="InterPro" id="IPR001881">
    <property type="entry name" value="EGF-like_Ca-bd_dom"/>
</dbReference>
<keyword evidence="4" id="KW-0808">Transferase</keyword>
<dbReference type="PANTHER" id="PTHR27005:SF286">
    <property type="entry name" value="PROTEIN KINASE DOMAIN-CONTAINING PROTEIN"/>
    <property type="match status" value="1"/>
</dbReference>
<accession>A0ABC9B4M4</accession>
<keyword evidence="2" id="KW-0723">Serine/threonine-protein kinase</keyword>
<dbReference type="InterPro" id="IPR011009">
    <property type="entry name" value="Kinase-like_dom_sf"/>
</dbReference>
<evidence type="ECO:0000256" key="15">
    <source>
        <dbReference type="SAM" id="Phobius"/>
    </source>
</evidence>
<dbReference type="InterPro" id="IPR049883">
    <property type="entry name" value="NOTCH1_EGF-like"/>
</dbReference>
<feature type="signal peptide" evidence="16">
    <location>
        <begin position="1"/>
        <end position="32"/>
    </location>
</feature>
<dbReference type="SMART" id="SM00181">
    <property type="entry name" value="EGF"/>
    <property type="match status" value="4"/>
</dbReference>
<dbReference type="GO" id="GO:0004674">
    <property type="term" value="F:protein serine/threonine kinase activity"/>
    <property type="evidence" value="ECO:0007669"/>
    <property type="project" value="UniProtKB-KW"/>
</dbReference>
<feature type="domain" description="Protein kinase" evidence="17">
    <location>
        <begin position="824"/>
        <end position="1093"/>
    </location>
</feature>
<feature type="chain" id="PRO_5044833117" description="Protein kinase domain-containing protein" evidence="16">
    <location>
        <begin position="33"/>
        <end position="1141"/>
    </location>
</feature>
<keyword evidence="9 14" id="KW-0067">ATP-binding</keyword>
<protein>
    <recommendedName>
        <fullName evidence="17">Protein kinase domain-containing protein</fullName>
    </recommendedName>
</protein>
<evidence type="ECO:0000256" key="3">
    <source>
        <dbReference type="ARBA" id="ARBA00022536"/>
    </source>
</evidence>
<evidence type="ECO:0000256" key="13">
    <source>
        <dbReference type="ARBA" id="ARBA00023180"/>
    </source>
</evidence>
<evidence type="ECO:0000256" key="6">
    <source>
        <dbReference type="ARBA" id="ARBA00022729"/>
    </source>
</evidence>
<dbReference type="SUPFAM" id="SSF56112">
    <property type="entry name" value="Protein kinase-like (PK-like)"/>
    <property type="match status" value="1"/>
</dbReference>
<evidence type="ECO:0000256" key="10">
    <source>
        <dbReference type="ARBA" id="ARBA00022989"/>
    </source>
</evidence>
<keyword evidence="19" id="KW-1185">Reference proteome</keyword>
<dbReference type="InterPro" id="IPR000719">
    <property type="entry name" value="Prot_kinase_dom"/>
</dbReference>
<dbReference type="Pfam" id="PF13947">
    <property type="entry name" value="GUB_WAK_bind"/>
    <property type="match status" value="2"/>
</dbReference>
<evidence type="ECO:0000256" key="4">
    <source>
        <dbReference type="ARBA" id="ARBA00022679"/>
    </source>
</evidence>
<evidence type="ECO:0000256" key="7">
    <source>
        <dbReference type="ARBA" id="ARBA00022741"/>
    </source>
</evidence>
<name>A0ABC9B4M4_9POAL</name>
<reference evidence="19" key="1">
    <citation type="submission" date="2024-06" db="EMBL/GenBank/DDBJ databases">
        <authorList>
            <person name="Ryan C."/>
        </authorList>
    </citation>
    <scope>NUCLEOTIDE SEQUENCE [LARGE SCALE GENOMIC DNA]</scope>
</reference>
<dbReference type="SMART" id="SM00220">
    <property type="entry name" value="S_TKc"/>
    <property type="match status" value="1"/>
</dbReference>
<feature type="transmembrane region" description="Helical" evidence="15">
    <location>
        <begin position="749"/>
        <end position="771"/>
    </location>
</feature>
<dbReference type="AlphaFoldDB" id="A0ABC9B4M4"/>
<evidence type="ECO:0000256" key="16">
    <source>
        <dbReference type="SAM" id="SignalP"/>
    </source>
</evidence>
<keyword evidence="10 15" id="KW-1133">Transmembrane helix</keyword>
<dbReference type="Gene3D" id="2.10.25.10">
    <property type="entry name" value="Laminin"/>
    <property type="match status" value="2"/>
</dbReference>
<evidence type="ECO:0000256" key="8">
    <source>
        <dbReference type="ARBA" id="ARBA00022777"/>
    </source>
</evidence>
<dbReference type="Pfam" id="PF07645">
    <property type="entry name" value="EGF_CA"/>
    <property type="match status" value="2"/>
</dbReference>
<dbReference type="FunFam" id="1.10.510.10:FF:000084">
    <property type="entry name" value="Wall-associated receptor kinase 2"/>
    <property type="match status" value="1"/>
</dbReference>
<dbReference type="InterPro" id="IPR001245">
    <property type="entry name" value="Ser-Thr/Tyr_kinase_cat_dom"/>
</dbReference>
<dbReference type="GO" id="GO:0016020">
    <property type="term" value="C:membrane"/>
    <property type="evidence" value="ECO:0007669"/>
    <property type="project" value="UniProtKB-SubCell"/>
</dbReference>
<dbReference type="FunFam" id="3.30.200.20:FF:000043">
    <property type="entry name" value="Wall-associated receptor kinase 2"/>
    <property type="match status" value="1"/>
</dbReference>
<dbReference type="GO" id="GO:0005524">
    <property type="term" value="F:ATP binding"/>
    <property type="evidence" value="ECO:0007669"/>
    <property type="project" value="UniProtKB-UniRule"/>
</dbReference>
<keyword evidence="3" id="KW-0245">EGF-like domain</keyword>
<dbReference type="SUPFAM" id="SSF57196">
    <property type="entry name" value="EGF/Laminin"/>
    <property type="match status" value="1"/>
</dbReference>
<evidence type="ECO:0000256" key="12">
    <source>
        <dbReference type="ARBA" id="ARBA00023157"/>
    </source>
</evidence>
<dbReference type="Proteomes" id="UP001497457">
    <property type="component" value="Chromosome 24b"/>
</dbReference>
<dbReference type="InterPro" id="IPR017441">
    <property type="entry name" value="Protein_kinase_ATP_BS"/>
</dbReference>
<keyword evidence="8" id="KW-0418">Kinase</keyword>
<evidence type="ECO:0000256" key="11">
    <source>
        <dbReference type="ARBA" id="ARBA00023136"/>
    </source>
</evidence>